<accession>A0A8S3STR3</accession>
<proteinExistence type="predicted"/>
<evidence type="ECO:0000313" key="2">
    <source>
        <dbReference type="Proteomes" id="UP000683360"/>
    </source>
</evidence>
<name>A0A8S3STR3_MYTED</name>
<keyword evidence="2" id="KW-1185">Reference proteome</keyword>
<dbReference type="AlphaFoldDB" id="A0A8S3STR3"/>
<gene>
    <name evidence="1" type="ORF">MEDL_35547</name>
</gene>
<reference evidence="1" key="1">
    <citation type="submission" date="2021-03" db="EMBL/GenBank/DDBJ databases">
        <authorList>
            <person name="Bekaert M."/>
        </authorList>
    </citation>
    <scope>NUCLEOTIDE SEQUENCE</scope>
</reference>
<protein>
    <submittedName>
        <fullName evidence="1">Uncharacterized protein</fullName>
    </submittedName>
</protein>
<sequence>MSCTKQTICASDDTSSIGYMYMISHFGERADDSNEYLQSGCGSEQGTPYEDDYDTIQGSIVSETREGMPNLLVNEISSTQPDITQDINNLHPKTNVIRRAGVQKIRLLIDNTEDNNTSCEIHRKIVFRIVFTSDMEKAIIRCSVINKHFPDSPAFYSNNKTVFLIPGYACKDNTVFLSNHVHPTNCHYYIECQNKVPYGRACQYNFCFGIFTVETCSPCNDVTYRTVGSSCTNTTVVQQQNKVNMTVHSDQVVGLTAPRTSNLHSCSGYIGNLTGDMRIEIQLFGNDTYDTIRPSYTTITDTTVNCKIKRILKFWIGFTEAMYNATIRCRKVGVHI</sequence>
<dbReference type="EMBL" id="CAJPWZ010001731">
    <property type="protein sequence ID" value="CAG2222205.1"/>
    <property type="molecule type" value="Genomic_DNA"/>
</dbReference>
<organism evidence="1 2">
    <name type="scientific">Mytilus edulis</name>
    <name type="common">Blue mussel</name>
    <dbReference type="NCBI Taxonomy" id="6550"/>
    <lineage>
        <taxon>Eukaryota</taxon>
        <taxon>Metazoa</taxon>
        <taxon>Spiralia</taxon>
        <taxon>Lophotrochozoa</taxon>
        <taxon>Mollusca</taxon>
        <taxon>Bivalvia</taxon>
        <taxon>Autobranchia</taxon>
        <taxon>Pteriomorphia</taxon>
        <taxon>Mytilida</taxon>
        <taxon>Mytiloidea</taxon>
        <taxon>Mytilidae</taxon>
        <taxon>Mytilinae</taxon>
        <taxon>Mytilus</taxon>
    </lineage>
</organism>
<dbReference type="Proteomes" id="UP000683360">
    <property type="component" value="Unassembled WGS sequence"/>
</dbReference>
<comment type="caution">
    <text evidence="1">The sequence shown here is derived from an EMBL/GenBank/DDBJ whole genome shotgun (WGS) entry which is preliminary data.</text>
</comment>
<evidence type="ECO:0000313" key="1">
    <source>
        <dbReference type="EMBL" id="CAG2222205.1"/>
    </source>
</evidence>